<evidence type="ECO:0000256" key="1">
    <source>
        <dbReference type="ARBA" id="ARBA00022741"/>
    </source>
</evidence>
<dbReference type="InterPro" id="IPR027417">
    <property type="entry name" value="P-loop_NTPase"/>
</dbReference>
<protein>
    <recommendedName>
        <fullName evidence="7">DNA 3'-5' helicase</fullName>
        <ecNumber evidence="7">5.6.2.4</ecNumber>
    </recommendedName>
</protein>
<comment type="catalytic activity">
    <reaction evidence="8">
        <text>ATP + H2O = ADP + phosphate + H(+)</text>
        <dbReference type="Rhea" id="RHEA:13065"/>
        <dbReference type="ChEBI" id="CHEBI:15377"/>
        <dbReference type="ChEBI" id="CHEBI:15378"/>
        <dbReference type="ChEBI" id="CHEBI:30616"/>
        <dbReference type="ChEBI" id="CHEBI:43474"/>
        <dbReference type="ChEBI" id="CHEBI:456216"/>
        <dbReference type="EC" id="5.6.2.4"/>
    </reaction>
</comment>
<keyword evidence="5" id="KW-0413">Isomerase</keyword>
<dbReference type="RefSeq" id="WP_184725691.1">
    <property type="nucleotide sequence ID" value="NZ_JACHIW010000001.1"/>
</dbReference>
<evidence type="ECO:0000256" key="9">
    <source>
        <dbReference type="PROSITE-ProRule" id="PRU00560"/>
    </source>
</evidence>
<evidence type="ECO:0000256" key="5">
    <source>
        <dbReference type="ARBA" id="ARBA00023235"/>
    </source>
</evidence>
<dbReference type="Gene3D" id="3.40.50.300">
    <property type="entry name" value="P-loop containing nucleotide triphosphate hydrolases"/>
    <property type="match status" value="2"/>
</dbReference>
<proteinExistence type="predicted"/>
<dbReference type="GO" id="GO:0005524">
    <property type="term" value="F:ATP binding"/>
    <property type="evidence" value="ECO:0007669"/>
    <property type="project" value="UniProtKB-UniRule"/>
</dbReference>
<dbReference type="EC" id="5.6.2.4" evidence="7"/>
<organism evidence="11 12">
    <name type="scientific">Saccharopolyspora phatthalungensis</name>
    <dbReference type="NCBI Taxonomy" id="664693"/>
    <lineage>
        <taxon>Bacteria</taxon>
        <taxon>Bacillati</taxon>
        <taxon>Actinomycetota</taxon>
        <taxon>Actinomycetes</taxon>
        <taxon>Pseudonocardiales</taxon>
        <taxon>Pseudonocardiaceae</taxon>
        <taxon>Saccharopolyspora</taxon>
    </lineage>
</organism>
<dbReference type="GO" id="GO:0003677">
    <property type="term" value="F:DNA binding"/>
    <property type="evidence" value="ECO:0007669"/>
    <property type="project" value="InterPro"/>
</dbReference>
<evidence type="ECO:0000259" key="10">
    <source>
        <dbReference type="PROSITE" id="PS51198"/>
    </source>
</evidence>
<evidence type="ECO:0000313" key="11">
    <source>
        <dbReference type="EMBL" id="MBB5154191.1"/>
    </source>
</evidence>
<keyword evidence="1 9" id="KW-0547">Nucleotide-binding</keyword>
<dbReference type="EMBL" id="JACHIW010000001">
    <property type="protein sequence ID" value="MBB5154191.1"/>
    <property type="molecule type" value="Genomic_DNA"/>
</dbReference>
<dbReference type="AlphaFoldDB" id="A0A840Q3K0"/>
<dbReference type="SUPFAM" id="SSF52540">
    <property type="entry name" value="P-loop containing nucleoside triphosphate hydrolases"/>
    <property type="match status" value="1"/>
</dbReference>
<evidence type="ECO:0000256" key="4">
    <source>
        <dbReference type="ARBA" id="ARBA00022840"/>
    </source>
</evidence>
<evidence type="ECO:0000256" key="6">
    <source>
        <dbReference type="ARBA" id="ARBA00034617"/>
    </source>
</evidence>
<keyword evidence="3 9" id="KW-0347">Helicase</keyword>
<keyword evidence="2 9" id="KW-0378">Hydrolase</keyword>
<reference evidence="11 12" key="1">
    <citation type="submission" date="2020-08" db="EMBL/GenBank/DDBJ databases">
        <title>Sequencing the genomes of 1000 actinobacteria strains.</title>
        <authorList>
            <person name="Klenk H.-P."/>
        </authorList>
    </citation>
    <scope>NUCLEOTIDE SEQUENCE [LARGE SCALE GENOMIC DNA]</scope>
    <source>
        <strain evidence="11 12">DSM 45584</strain>
    </source>
</reference>
<dbReference type="InterPro" id="IPR014017">
    <property type="entry name" value="DNA_helicase_UvrD-like_C"/>
</dbReference>
<dbReference type="Pfam" id="PF13361">
    <property type="entry name" value="UvrD_C"/>
    <property type="match status" value="2"/>
</dbReference>
<dbReference type="InterPro" id="IPR014016">
    <property type="entry name" value="UvrD-like_ATP-bd"/>
</dbReference>
<sequence>MATVVMHKDFQADLKLDGSLKKNAWDLLRKLSSSADSSGLNLKIPQGAIDRRVRVARVNDNFRAVLFAAGTLDEATYVLVAIKPHDLAYQYASTLKMQVNPMNGVFEVLKSADAAPVAEPPAAAPSTVESEPLRLPFQPGELIALGITERIAHRAVEVRDDDELQRICVDAPSWQGSALLDLAFGASLEDVRRTYTALGSETDRGTAHEFGRGEPDAEQLRESLRRPGSQMDFVVFSDDEHMRRILEGDFEAWRVFLHPEQRSVAYHPGWKGSFRITGGAGTGKTIVGMHRAVFLARRSDVRVLVTTFTRNLAEELKRQLAQLAEPEVLARIDVRGVDQLASEVLLRAKDRRTTLRGNDERHYWQRVLDRVDLNEADRQLLTPDFLSREYVQVILGHGVRNRDEYLKVSRPGRRVRLNRLQRARIWSAVEEFERQLSLDDKTTFGKTVVEAAEIVADQRTLDTHRYDHVVVDEAQDLSPAHWRLLRGVVPVGPDDLFICEDAHQRIYGDRVVLSRYGIETRGRSRKLTLNYRTTSEVLKFATGILGDEKFLDLDEEPDSVERYRSLLRGWFPVRRGFRNDTEEQRFIVQQIAEWRAEPGEPGEIAVLARTRTVRDRFARALRESDIPAVIVEDGDASTRRDAVQVATMNRAKGVEYRRVAVVAVDERTVPNDFVLGQSAPEEQDDVRQRERCLFYVACTRPRDQLLVTWVGTPSPFLPEARAEE</sequence>
<dbReference type="GO" id="GO:0016787">
    <property type="term" value="F:hydrolase activity"/>
    <property type="evidence" value="ECO:0007669"/>
    <property type="project" value="UniProtKB-UniRule"/>
</dbReference>
<dbReference type="GO" id="GO:0005829">
    <property type="term" value="C:cytosol"/>
    <property type="evidence" value="ECO:0007669"/>
    <property type="project" value="TreeGrafter"/>
</dbReference>
<gene>
    <name evidence="11" type="ORF">BJ970_001725</name>
</gene>
<evidence type="ECO:0000313" key="12">
    <source>
        <dbReference type="Proteomes" id="UP000584374"/>
    </source>
</evidence>
<dbReference type="PANTHER" id="PTHR11070:SF45">
    <property type="entry name" value="DNA 3'-5' HELICASE"/>
    <property type="match status" value="1"/>
</dbReference>
<evidence type="ECO:0000256" key="2">
    <source>
        <dbReference type="ARBA" id="ARBA00022801"/>
    </source>
</evidence>
<name>A0A840Q3K0_9PSEU</name>
<dbReference type="GO" id="GO:0043138">
    <property type="term" value="F:3'-5' DNA helicase activity"/>
    <property type="evidence" value="ECO:0007669"/>
    <property type="project" value="UniProtKB-EC"/>
</dbReference>
<feature type="binding site" evidence="9">
    <location>
        <begin position="278"/>
        <end position="285"/>
    </location>
    <ligand>
        <name>ATP</name>
        <dbReference type="ChEBI" id="CHEBI:30616"/>
    </ligand>
</feature>
<evidence type="ECO:0000256" key="3">
    <source>
        <dbReference type="ARBA" id="ARBA00022806"/>
    </source>
</evidence>
<dbReference type="PANTHER" id="PTHR11070">
    <property type="entry name" value="UVRD / RECB / PCRA DNA HELICASE FAMILY MEMBER"/>
    <property type="match status" value="1"/>
</dbReference>
<dbReference type="Pfam" id="PF00580">
    <property type="entry name" value="UvrD-helicase"/>
    <property type="match status" value="1"/>
</dbReference>
<dbReference type="PROSITE" id="PS51198">
    <property type="entry name" value="UVRD_HELICASE_ATP_BIND"/>
    <property type="match status" value="1"/>
</dbReference>
<dbReference type="Proteomes" id="UP000584374">
    <property type="component" value="Unassembled WGS sequence"/>
</dbReference>
<evidence type="ECO:0000256" key="8">
    <source>
        <dbReference type="ARBA" id="ARBA00048988"/>
    </source>
</evidence>
<accession>A0A840Q3K0</accession>
<comment type="caution">
    <text evidence="11">The sequence shown here is derived from an EMBL/GenBank/DDBJ whole genome shotgun (WGS) entry which is preliminary data.</text>
</comment>
<feature type="domain" description="UvrD-like helicase ATP-binding" evidence="10">
    <location>
        <begin position="257"/>
        <end position="534"/>
    </location>
</feature>
<comment type="catalytic activity">
    <reaction evidence="6">
        <text>Couples ATP hydrolysis with the unwinding of duplex DNA by translocating in the 3'-5' direction.</text>
        <dbReference type="EC" id="5.6.2.4"/>
    </reaction>
</comment>
<dbReference type="GO" id="GO:0000725">
    <property type="term" value="P:recombinational repair"/>
    <property type="evidence" value="ECO:0007669"/>
    <property type="project" value="TreeGrafter"/>
</dbReference>
<dbReference type="InterPro" id="IPR000212">
    <property type="entry name" value="DNA_helicase_UvrD/REP"/>
</dbReference>
<keyword evidence="4 9" id="KW-0067">ATP-binding</keyword>
<keyword evidence="12" id="KW-1185">Reference proteome</keyword>
<evidence type="ECO:0000256" key="7">
    <source>
        <dbReference type="ARBA" id="ARBA00034808"/>
    </source>
</evidence>